<feature type="domain" description="AB hydrolase-1" evidence="2">
    <location>
        <begin position="71"/>
        <end position="179"/>
    </location>
</feature>
<dbReference type="GeneID" id="17301203"/>
<evidence type="ECO:0000313" key="4">
    <source>
        <dbReference type="EnsemblProtists" id="EKX44439"/>
    </source>
</evidence>
<accession>L1J8K7</accession>
<feature type="compositionally biased region" description="Basic and acidic residues" evidence="1">
    <location>
        <begin position="351"/>
        <end position="366"/>
    </location>
</feature>
<feature type="region of interest" description="Disordered" evidence="1">
    <location>
        <begin position="351"/>
        <end position="380"/>
    </location>
</feature>
<dbReference type="InterPro" id="IPR029058">
    <property type="entry name" value="AB_hydrolase_fold"/>
</dbReference>
<dbReference type="PANTHER" id="PTHR43433">
    <property type="entry name" value="HYDROLASE, ALPHA/BETA FOLD FAMILY PROTEIN"/>
    <property type="match status" value="1"/>
</dbReference>
<evidence type="ECO:0000256" key="1">
    <source>
        <dbReference type="SAM" id="MobiDB-lite"/>
    </source>
</evidence>
<dbReference type="PaxDb" id="55529-EKX44439"/>
<dbReference type="AlphaFoldDB" id="L1J8K7"/>
<evidence type="ECO:0000313" key="3">
    <source>
        <dbReference type="EMBL" id="EKX44439.1"/>
    </source>
</evidence>
<protein>
    <recommendedName>
        <fullName evidence="2">AB hydrolase-1 domain-containing protein</fullName>
    </recommendedName>
</protein>
<dbReference type="HOGENOM" id="CLU_728526_0_0_1"/>
<keyword evidence="5" id="KW-1185">Reference proteome</keyword>
<reference evidence="4" key="3">
    <citation type="submission" date="2015-06" db="UniProtKB">
        <authorList>
            <consortium name="EnsemblProtists"/>
        </authorList>
    </citation>
    <scope>IDENTIFICATION</scope>
</reference>
<dbReference type="OrthoDB" id="408373at2759"/>
<dbReference type="InterPro" id="IPR050471">
    <property type="entry name" value="AB_hydrolase"/>
</dbReference>
<dbReference type="Pfam" id="PF00561">
    <property type="entry name" value="Abhydrolase_1"/>
    <property type="match status" value="1"/>
</dbReference>
<dbReference type="InterPro" id="IPR000073">
    <property type="entry name" value="AB_hydrolase_1"/>
</dbReference>
<organism evidence="3">
    <name type="scientific">Guillardia theta (strain CCMP2712)</name>
    <name type="common">Cryptophyte</name>
    <dbReference type="NCBI Taxonomy" id="905079"/>
    <lineage>
        <taxon>Eukaryota</taxon>
        <taxon>Cryptophyceae</taxon>
        <taxon>Pyrenomonadales</taxon>
        <taxon>Geminigeraceae</taxon>
        <taxon>Guillardia</taxon>
    </lineage>
</organism>
<dbReference type="STRING" id="905079.L1J8K7"/>
<reference evidence="3 5" key="1">
    <citation type="journal article" date="2012" name="Nature">
        <title>Algal genomes reveal evolutionary mosaicism and the fate of nucleomorphs.</title>
        <authorList>
            <consortium name="DOE Joint Genome Institute"/>
            <person name="Curtis B.A."/>
            <person name="Tanifuji G."/>
            <person name="Burki F."/>
            <person name="Gruber A."/>
            <person name="Irimia M."/>
            <person name="Maruyama S."/>
            <person name="Arias M.C."/>
            <person name="Ball S.G."/>
            <person name="Gile G.H."/>
            <person name="Hirakawa Y."/>
            <person name="Hopkins J.F."/>
            <person name="Kuo A."/>
            <person name="Rensing S.A."/>
            <person name="Schmutz J."/>
            <person name="Symeonidi A."/>
            <person name="Elias M."/>
            <person name="Eveleigh R.J."/>
            <person name="Herman E.K."/>
            <person name="Klute M.J."/>
            <person name="Nakayama T."/>
            <person name="Obornik M."/>
            <person name="Reyes-Prieto A."/>
            <person name="Armbrust E.V."/>
            <person name="Aves S.J."/>
            <person name="Beiko R.G."/>
            <person name="Coutinho P."/>
            <person name="Dacks J.B."/>
            <person name="Durnford D.G."/>
            <person name="Fast N.M."/>
            <person name="Green B.R."/>
            <person name="Grisdale C.J."/>
            <person name="Hempel F."/>
            <person name="Henrissat B."/>
            <person name="Hoppner M.P."/>
            <person name="Ishida K."/>
            <person name="Kim E."/>
            <person name="Koreny L."/>
            <person name="Kroth P.G."/>
            <person name="Liu Y."/>
            <person name="Malik S.B."/>
            <person name="Maier U.G."/>
            <person name="McRose D."/>
            <person name="Mock T."/>
            <person name="Neilson J.A."/>
            <person name="Onodera N.T."/>
            <person name="Poole A.M."/>
            <person name="Pritham E.J."/>
            <person name="Richards T.A."/>
            <person name="Rocap G."/>
            <person name="Roy S.W."/>
            <person name="Sarai C."/>
            <person name="Schaack S."/>
            <person name="Shirato S."/>
            <person name="Slamovits C.H."/>
            <person name="Spencer D.F."/>
            <person name="Suzuki S."/>
            <person name="Worden A.Z."/>
            <person name="Zauner S."/>
            <person name="Barry K."/>
            <person name="Bell C."/>
            <person name="Bharti A.K."/>
            <person name="Crow J.A."/>
            <person name="Grimwood J."/>
            <person name="Kramer R."/>
            <person name="Lindquist E."/>
            <person name="Lucas S."/>
            <person name="Salamov A."/>
            <person name="McFadden G.I."/>
            <person name="Lane C.E."/>
            <person name="Keeling P.J."/>
            <person name="Gray M.W."/>
            <person name="Grigoriev I.V."/>
            <person name="Archibald J.M."/>
        </authorList>
    </citation>
    <scope>NUCLEOTIDE SEQUENCE</scope>
    <source>
        <strain evidence="3 5">CCMP2712</strain>
    </source>
</reference>
<dbReference type="Gene3D" id="3.40.50.1820">
    <property type="entry name" value="alpha/beta hydrolase"/>
    <property type="match status" value="2"/>
</dbReference>
<proteinExistence type="predicted"/>
<dbReference type="Proteomes" id="UP000011087">
    <property type="component" value="Unassembled WGS sequence"/>
</dbReference>
<dbReference type="RefSeq" id="XP_005831419.1">
    <property type="nucleotide sequence ID" value="XM_005831362.1"/>
</dbReference>
<dbReference type="KEGG" id="gtt:GUITHDRAFT_163552"/>
<sequence>MAVAPEPGSSGGGQPCGPLTYKKEALYKTGFTQFPEDYLSRRAELVEHFFELPDKRKICYWTDGDKASGVPILCFHGGCEGKSKWMQKKTIPGVFLIAIDRPNYGRSSPVPLTYAFPDVVKDIGLLADHLGLDQFVCMGHSVGTCWCQQIAAALPNRVRGIILFAAMTDPCDPTADLDVKLAVGYYPMKDCGPCGKWDCCCHPFTGLCGCIPRKILMSMTGLSMKSMACKMEMQFKKGGKTGYEKFIQDPFWQASMVDSWCAHEDGKAILGDTKRTLCNKWTYNTSDIKCPVFIYQGDGDMDVQVPATTNQLQKLLPHAKIEIIHDYGHICTNGPNDETVRRVLKAVAEMPRLDASRDTQTSKDTPEPGAAITTVTNNNA</sequence>
<evidence type="ECO:0000259" key="2">
    <source>
        <dbReference type="Pfam" id="PF00561"/>
    </source>
</evidence>
<dbReference type="SUPFAM" id="SSF53474">
    <property type="entry name" value="alpha/beta-Hydrolases"/>
    <property type="match status" value="1"/>
</dbReference>
<dbReference type="PANTHER" id="PTHR43433:SF10">
    <property type="entry name" value="AB HYDROLASE-1 DOMAIN-CONTAINING PROTEIN"/>
    <property type="match status" value="1"/>
</dbReference>
<dbReference type="OMA" id="INEGCCA"/>
<gene>
    <name evidence="3" type="ORF">GUITHDRAFT_163552</name>
</gene>
<name>L1J8K7_GUITC</name>
<dbReference type="EnsemblProtists" id="EKX44439">
    <property type="protein sequence ID" value="EKX44439"/>
    <property type="gene ID" value="GUITHDRAFT_163552"/>
</dbReference>
<dbReference type="EMBL" id="JH993004">
    <property type="protein sequence ID" value="EKX44439.1"/>
    <property type="molecule type" value="Genomic_DNA"/>
</dbReference>
<reference evidence="5" key="2">
    <citation type="submission" date="2012-11" db="EMBL/GenBank/DDBJ databases">
        <authorList>
            <person name="Kuo A."/>
            <person name="Curtis B.A."/>
            <person name="Tanifuji G."/>
            <person name="Burki F."/>
            <person name="Gruber A."/>
            <person name="Irimia M."/>
            <person name="Maruyama S."/>
            <person name="Arias M.C."/>
            <person name="Ball S.G."/>
            <person name="Gile G.H."/>
            <person name="Hirakawa Y."/>
            <person name="Hopkins J.F."/>
            <person name="Rensing S.A."/>
            <person name="Schmutz J."/>
            <person name="Symeonidi A."/>
            <person name="Elias M."/>
            <person name="Eveleigh R.J."/>
            <person name="Herman E.K."/>
            <person name="Klute M.J."/>
            <person name="Nakayama T."/>
            <person name="Obornik M."/>
            <person name="Reyes-Prieto A."/>
            <person name="Armbrust E.V."/>
            <person name="Aves S.J."/>
            <person name="Beiko R.G."/>
            <person name="Coutinho P."/>
            <person name="Dacks J.B."/>
            <person name="Durnford D.G."/>
            <person name="Fast N.M."/>
            <person name="Green B.R."/>
            <person name="Grisdale C."/>
            <person name="Hempe F."/>
            <person name="Henrissat B."/>
            <person name="Hoppner M.P."/>
            <person name="Ishida K.-I."/>
            <person name="Kim E."/>
            <person name="Koreny L."/>
            <person name="Kroth P.G."/>
            <person name="Liu Y."/>
            <person name="Malik S.-B."/>
            <person name="Maier U.G."/>
            <person name="McRose D."/>
            <person name="Mock T."/>
            <person name="Neilson J.A."/>
            <person name="Onodera N.T."/>
            <person name="Poole A.M."/>
            <person name="Pritham E.J."/>
            <person name="Richards T.A."/>
            <person name="Rocap G."/>
            <person name="Roy S.W."/>
            <person name="Sarai C."/>
            <person name="Schaack S."/>
            <person name="Shirato S."/>
            <person name="Slamovits C.H."/>
            <person name="Spencer D.F."/>
            <person name="Suzuki S."/>
            <person name="Worden A.Z."/>
            <person name="Zauner S."/>
            <person name="Barry K."/>
            <person name="Bell C."/>
            <person name="Bharti A.K."/>
            <person name="Crow J.A."/>
            <person name="Grimwood J."/>
            <person name="Kramer R."/>
            <person name="Lindquist E."/>
            <person name="Lucas S."/>
            <person name="Salamov A."/>
            <person name="McFadden G.I."/>
            <person name="Lane C.E."/>
            <person name="Keeling P.J."/>
            <person name="Gray M.W."/>
            <person name="Grigoriev I.V."/>
            <person name="Archibald J.M."/>
        </authorList>
    </citation>
    <scope>NUCLEOTIDE SEQUENCE</scope>
    <source>
        <strain evidence="5">CCMP2712</strain>
    </source>
</reference>
<evidence type="ECO:0000313" key="5">
    <source>
        <dbReference type="Proteomes" id="UP000011087"/>
    </source>
</evidence>